<evidence type="ECO:0000256" key="3">
    <source>
        <dbReference type="ARBA" id="ARBA00022801"/>
    </source>
</evidence>
<dbReference type="InterPro" id="IPR001279">
    <property type="entry name" value="Metallo-B-lactamas"/>
</dbReference>
<dbReference type="SMART" id="SM00849">
    <property type="entry name" value="Lactamase_B"/>
    <property type="match status" value="1"/>
</dbReference>
<dbReference type="Pfam" id="PF00753">
    <property type="entry name" value="Lactamase_B"/>
    <property type="match status" value="1"/>
</dbReference>
<organism evidence="6 7">
    <name type="scientific">Streptohalobacillus salinus</name>
    <dbReference type="NCBI Taxonomy" id="621096"/>
    <lineage>
        <taxon>Bacteria</taxon>
        <taxon>Bacillati</taxon>
        <taxon>Bacillota</taxon>
        <taxon>Bacilli</taxon>
        <taxon>Bacillales</taxon>
        <taxon>Bacillaceae</taxon>
        <taxon>Streptohalobacillus</taxon>
    </lineage>
</organism>
<dbReference type="SUPFAM" id="SSF56281">
    <property type="entry name" value="Metallo-hydrolase/oxidoreductase"/>
    <property type="match status" value="1"/>
</dbReference>
<evidence type="ECO:0000256" key="2">
    <source>
        <dbReference type="ARBA" id="ARBA00022723"/>
    </source>
</evidence>
<evidence type="ECO:0000313" key="6">
    <source>
        <dbReference type="EMBL" id="PXW91654.1"/>
    </source>
</evidence>
<dbReference type="Gene3D" id="3.60.15.10">
    <property type="entry name" value="Ribonuclease Z/Hydroxyacylglutathione hydrolase-like"/>
    <property type="match status" value="1"/>
</dbReference>
<dbReference type="GO" id="GO:0046872">
    <property type="term" value="F:metal ion binding"/>
    <property type="evidence" value="ECO:0007669"/>
    <property type="project" value="UniProtKB-KW"/>
</dbReference>
<proteinExistence type="predicted"/>
<evidence type="ECO:0000313" key="7">
    <source>
        <dbReference type="Proteomes" id="UP000247922"/>
    </source>
</evidence>
<protein>
    <submittedName>
        <fullName evidence="6">Glyoxylase-like metal-dependent hydrolase (Beta-lactamase superfamily II)</fullName>
    </submittedName>
</protein>
<dbReference type="PANTHER" id="PTHR46233">
    <property type="entry name" value="HYDROXYACYLGLUTATHIONE HYDROLASE GLOC"/>
    <property type="match status" value="1"/>
</dbReference>
<dbReference type="GO" id="GO:0016787">
    <property type="term" value="F:hydrolase activity"/>
    <property type="evidence" value="ECO:0007669"/>
    <property type="project" value="UniProtKB-KW"/>
</dbReference>
<evidence type="ECO:0000256" key="1">
    <source>
        <dbReference type="ARBA" id="ARBA00001947"/>
    </source>
</evidence>
<dbReference type="AlphaFoldDB" id="A0A2V3WES6"/>
<keyword evidence="4" id="KW-0862">Zinc</keyword>
<dbReference type="Proteomes" id="UP000247922">
    <property type="component" value="Unassembled WGS sequence"/>
</dbReference>
<evidence type="ECO:0000259" key="5">
    <source>
        <dbReference type="SMART" id="SM00849"/>
    </source>
</evidence>
<accession>A0A2V3WES6</accession>
<dbReference type="RefSeq" id="WP_110250955.1">
    <property type="nucleotide sequence ID" value="NZ_QJJR01000004.1"/>
</dbReference>
<dbReference type="InterPro" id="IPR051453">
    <property type="entry name" value="MBL_Glyoxalase_II"/>
</dbReference>
<feature type="domain" description="Metallo-beta-lactamase" evidence="5">
    <location>
        <begin position="12"/>
        <end position="189"/>
    </location>
</feature>
<dbReference type="CDD" id="cd06262">
    <property type="entry name" value="metallo-hydrolase-like_MBL-fold"/>
    <property type="match status" value="1"/>
</dbReference>
<comment type="caution">
    <text evidence="6">The sequence shown here is derived from an EMBL/GenBank/DDBJ whole genome shotgun (WGS) entry which is preliminary data.</text>
</comment>
<dbReference type="PANTHER" id="PTHR46233:SF3">
    <property type="entry name" value="HYDROXYACYLGLUTATHIONE HYDROLASE GLOC"/>
    <property type="match status" value="1"/>
</dbReference>
<evidence type="ECO:0000256" key="4">
    <source>
        <dbReference type="ARBA" id="ARBA00022833"/>
    </source>
</evidence>
<sequence length="205" mass="22712">MEIKQLSLGQLGTNGYVINEQGKALIIDPGAEAERVMETVKTLDSEPLAILLTHAHFDHIGAVDQLRETYNIPVYLHEAEKTWLMDPKLNASTYFPLGEIIANEADHFMVEGVLSIGPFQFDVKHTPGHSPGGVSFVFDQQNVVFSGDCLFKRGIGRFDLPQGNKEVLIDSITRVLYRLNDACIVYPGHGPETTIGEEKESNPFT</sequence>
<comment type="cofactor">
    <cofactor evidence="1">
        <name>Zn(2+)</name>
        <dbReference type="ChEBI" id="CHEBI:29105"/>
    </cofactor>
</comment>
<keyword evidence="2" id="KW-0479">Metal-binding</keyword>
<name>A0A2V3WES6_9BACI</name>
<keyword evidence="3 6" id="KW-0378">Hydrolase</keyword>
<dbReference type="InterPro" id="IPR036866">
    <property type="entry name" value="RibonucZ/Hydroxyglut_hydro"/>
</dbReference>
<dbReference type="OrthoDB" id="9802248at2"/>
<keyword evidence="7" id="KW-1185">Reference proteome</keyword>
<reference evidence="6 7" key="1">
    <citation type="submission" date="2018-05" db="EMBL/GenBank/DDBJ databases">
        <title>Genomic Encyclopedia of Type Strains, Phase IV (KMG-IV): sequencing the most valuable type-strain genomes for metagenomic binning, comparative biology and taxonomic classification.</title>
        <authorList>
            <person name="Goeker M."/>
        </authorList>
    </citation>
    <scope>NUCLEOTIDE SEQUENCE [LARGE SCALE GENOMIC DNA]</scope>
    <source>
        <strain evidence="6 7">DSM 22440</strain>
    </source>
</reference>
<dbReference type="EMBL" id="QJJR01000004">
    <property type="protein sequence ID" value="PXW91654.1"/>
    <property type="molecule type" value="Genomic_DNA"/>
</dbReference>
<gene>
    <name evidence="6" type="ORF">DES38_10486</name>
</gene>